<comment type="caution">
    <text evidence="6">The sequence shown here is derived from an EMBL/GenBank/DDBJ whole genome shotgun (WGS) entry which is preliminary data.</text>
</comment>
<accession>A0ABU5DFE5</accession>
<sequence>MALHRIDPYDLRLFAAVAEAGSITAGARAMHLSLAAASARLQKLEQASGSQLLSRSKRGAALTDAGRTLLRHAGLMQRQLAALHADMAAHARGLSATVRLLANTAAISEHLPPLLGPFLAAHPDIDIELKDGASVELLQALRQGQADLAVVSDHVDLVGLQASPWRADRLVALLSGRGRRAVSFAELLDRPFVGLPPDSGLTRFLQRRALDQGRPLHQRIGVRSFDAVARLVEEGVGVAVMPEAAALRWLPARMHPLSDAWASRRLMLCWADAPGTAVALLRDALLTAPA</sequence>
<evidence type="ECO:0000256" key="1">
    <source>
        <dbReference type="ARBA" id="ARBA00009437"/>
    </source>
</evidence>
<evidence type="ECO:0000256" key="4">
    <source>
        <dbReference type="ARBA" id="ARBA00023163"/>
    </source>
</evidence>
<dbReference type="Pfam" id="PF03466">
    <property type="entry name" value="LysR_substrate"/>
    <property type="match status" value="1"/>
</dbReference>
<dbReference type="Gene3D" id="1.10.10.10">
    <property type="entry name" value="Winged helix-like DNA-binding domain superfamily/Winged helix DNA-binding domain"/>
    <property type="match status" value="1"/>
</dbReference>
<gene>
    <name evidence="6" type="ORF">SNE35_10800</name>
</gene>
<protein>
    <submittedName>
        <fullName evidence="6">LysR substrate-binding domain-containing protein</fullName>
    </submittedName>
</protein>
<dbReference type="PANTHER" id="PTHR30419:SF2">
    <property type="entry name" value="LYSR FAMILY TRANSCRIPTIONAL REGULATOR"/>
    <property type="match status" value="1"/>
</dbReference>
<dbReference type="PROSITE" id="PS50931">
    <property type="entry name" value="HTH_LYSR"/>
    <property type="match status" value="1"/>
</dbReference>
<dbReference type="RefSeq" id="WP_320422906.1">
    <property type="nucleotide sequence ID" value="NZ_JAXCLA010000003.1"/>
</dbReference>
<reference evidence="6 7" key="1">
    <citation type="submission" date="2023-11" db="EMBL/GenBank/DDBJ databases">
        <title>Paucibacter sp. nov., isolated from fresh soil in Korea.</title>
        <authorList>
            <person name="Le N.T.T."/>
        </authorList>
    </citation>
    <scope>NUCLEOTIDE SEQUENCE [LARGE SCALE GENOMIC DNA]</scope>
    <source>
        <strain evidence="6 7">R3-3</strain>
    </source>
</reference>
<evidence type="ECO:0000256" key="3">
    <source>
        <dbReference type="ARBA" id="ARBA00023125"/>
    </source>
</evidence>
<dbReference type="InterPro" id="IPR000847">
    <property type="entry name" value="LysR_HTH_N"/>
</dbReference>
<dbReference type="PANTHER" id="PTHR30419">
    <property type="entry name" value="HTH-TYPE TRANSCRIPTIONAL REGULATOR YBHD"/>
    <property type="match status" value="1"/>
</dbReference>
<dbReference type="InterPro" id="IPR005119">
    <property type="entry name" value="LysR_subst-bd"/>
</dbReference>
<dbReference type="InterPro" id="IPR050950">
    <property type="entry name" value="HTH-type_LysR_regulators"/>
</dbReference>
<dbReference type="Pfam" id="PF00126">
    <property type="entry name" value="HTH_1"/>
    <property type="match status" value="1"/>
</dbReference>
<keyword evidence="7" id="KW-1185">Reference proteome</keyword>
<dbReference type="InterPro" id="IPR036390">
    <property type="entry name" value="WH_DNA-bd_sf"/>
</dbReference>
<dbReference type="EMBL" id="JAXCLA010000003">
    <property type="protein sequence ID" value="MDY0745000.1"/>
    <property type="molecule type" value="Genomic_DNA"/>
</dbReference>
<name>A0ABU5DFE5_9BURK</name>
<keyword evidence="4" id="KW-0804">Transcription</keyword>
<evidence type="ECO:0000313" key="7">
    <source>
        <dbReference type="Proteomes" id="UP001285263"/>
    </source>
</evidence>
<dbReference type="InterPro" id="IPR036388">
    <property type="entry name" value="WH-like_DNA-bd_sf"/>
</dbReference>
<dbReference type="Proteomes" id="UP001285263">
    <property type="component" value="Unassembled WGS sequence"/>
</dbReference>
<evidence type="ECO:0000256" key="2">
    <source>
        <dbReference type="ARBA" id="ARBA00023015"/>
    </source>
</evidence>
<keyword evidence="3" id="KW-0238">DNA-binding</keyword>
<evidence type="ECO:0000313" key="6">
    <source>
        <dbReference type="EMBL" id="MDY0745000.1"/>
    </source>
</evidence>
<dbReference type="SUPFAM" id="SSF46785">
    <property type="entry name" value="Winged helix' DNA-binding domain"/>
    <property type="match status" value="1"/>
</dbReference>
<organism evidence="6 7">
    <name type="scientific">Roseateles agri</name>
    <dbReference type="NCBI Taxonomy" id="3098619"/>
    <lineage>
        <taxon>Bacteria</taxon>
        <taxon>Pseudomonadati</taxon>
        <taxon>Pseudomonadota</taxon>
        <taxon>Betaproteobacteria</taxon>
        <taxon>Burkholderiales</taxon>
        <taxon>Sphaerotilaceae</taxon>
        <taxon>Roseateles</taxon>
    </lineage>
</organism>
<comment type="similarity">
    <text evidence="1">Belongs to the LysR transcriptional regulatory family.</text>
</comment>
<keyword evidence="2" id="KW-0805">Transcription regulation</keyword>
<dbReference type="Gene3D" id="3.40.190.290">
    <property type="match status" value="1"/>
</dbReference>
<evidence type="ECO:0000259" key="5">
    <source>
        <dbReference type="PROSITE" id="PS50931"/>
    </source>
</evidence>
<dbReference type="SUPFAM" id="SSF53850">
    <property type="entry name" value="Periplasmic binding protein-like II"/>
    <property type="match status" value="1"/>
</dbReference>
<feature type="domain" description="HTH lysR-type" evidence="5">
    <location>
        <begin position="6"/>
        <end position="63"/>
    </location>
</feature>
<proteinExistence type="inferred from homology"/>